<evidence type="ECO:0000313" key="3">
    <source>
        <dbReference type="EMBL" id="OBA22363.1"/>
    </source>
</evidence>
<feature type="transmembrane region" description="Helical" evidence="2">
    <location>
        <begin position="665"/>
        <end position="687"/>
    </location>
</feature>
<gene>
    <name evidence="3" type="ORF">METBIDRAFT_152444</name>
</gene>
<proteinExistence type="predicted"/>
<protein>
    <submittedName>
        <fullName evidence="3">Uncharacterized protein</fullName>
    </submittedName>
</protein>
<dbReference type="OrthoDB" id="4084534at2759"/>
<feature type="region of interest" description="Disordered" evidence="1">
    <location>
        <begin position="298"/>
        <end position="318"/>
    </location>
</feature>
<dbReference type="EMBL" id="LXTC01000002">
    <property type="protein sequence ID" value="OBA22363.1"/>
    <property type="molecule type" value="Genomic_DNA"/>
</dbReference>
<evidence type="ECO:0000256" key="2">
    <source>
        <dbReference type="SAM" id="Phobius"/>
    </source>
</evidence>
<evidence type="ECO:0000256" key="1">
    <source>
        <dbReference type="SAM" id="MobiDB-lite"/>
    </source>
</evidence>
<sequence>MKFRAQSPAARGFLLSSPWKQATVQLPSQCAVFLTRRTHTVGNRNTSSGTQYVQIPEHIKIHMFVPELEIIRHDELRAPFRKFLGEFILKLLELRANEIRLGAKNSNPESRLNNDNVVRIMKVSSRLRQLFDLNGGNTEVLDAMLQSQSVFDAFESKVAAKKHTPIVKDGSSGAKTRLRVHGPYVETPESLALHDYAQELHSFRTHGLKSSYAEILAQLLLDSMELKLTEIGIQSGRGARSQEITHGISQKNCARYFILLSKLQRLFACNGGNTAILDMLLQSHNVFELGNKGAEPAKCTDMPASTRAPTREGTENAPYKQVPDDVFLEEYCMELSEVKDKLGSPFAAASMSEILQAVSELAKEHALSGTGLIYSKLYRNLVVLFKHNGGETSILDTVLVSAAVFERLEDELDMSPEPAMLKAPQGSQNIYRGMDHVLDLLNKASMPRENCTNLFENEERTIQSALAQAMSKEEKSVFNTDPLEYEEIVNLTSDKIRRTYRQTSDAGNLKQVQRNEIEKYLKQIKHNKQTADENKWREQTAFEWSSSLYKNHRSFEARNFFNPIWPPKSVSFPMFPGTGEEQEYLILTSNGQRFHTQRNPLGMNHVPEDMFAILQTLSEDDLAKFLRQVEKLRKKGWRLIGSGHTQGMLVLSRELTRRGFGLGKLIKFISISCAFCFAALLSANWLVEDQAIDRHLDEADPDCESSGNDGLRNISEDLKRQDLTEQAAPKSRWQRLFWA</sequence>
<organism evidence="3 4">
    <name type="scientific">Metschnikowia bicuspidata var. bicuspidata NRRL YB-4993</name>
    <dbReference type="NCBI Taxonomy" id="869754"/>
    <lineage>
        <taxon>Eukaryota</taxon>
        <taxon>Fungi</taxon>
        <taxon>Dikarya</taxon>
        <taxon>Ascomycota</taxon>
        <taxon>Saccharomycotina</taxon>
        <taxon>Pichiomycetes</taxon>
        <taxon>Metschnikowiaceae</taxon>
        <taxon>Metschnikowia</taxon>
    </lineage>
</organism>
<name>A0A1A0HEM5_9ASCO</name>
<reference evidence="3 4" key="1">
    <citation type="submission" date="2016-05" db="EMBL/GenBank/DDBJ databases">
        <title>Comparative genomics of biotechnologically important yeasts.</title>
        <authorList>
            <consortium name="DOE Joint Genome Institute"/>
            <person name="Riley R."/>
            <person name="Haridas S."/>
            <person name="Wolfe K.H."/>
            <person name="Lopes M.R."/>
            <person name="Hittinger C.T."/>
            <person name="Goker M."/>
            <person name="Salamov A."/>
            <person name="Wisecaver J."/>
            <person name="Long T.M."/>
            <person name="Aerts A.L."/>
            <person name="Barry K."/>
            <person name="Choi C."/>
            <person name="Clum A."/>
            <person name="Coughlan A.Y."/>
            <person name="Deshpande S."/>
            <person name="Douglass A.P."/>
            <person name="Hanson S.J."/>
            <person name="Klenk H.-P."/>
            <person name="LaButti K."/>
            <person name="Lapidus A."/>
            <person name="Lindquist E."/>
            <person name="Lipzen A."/>
            <person name="Meier-kolthoff J.P."/>
            <person name="Ohm R.A."/>
            <person name="Otillar R.P."/>
            <person name="Pangilinan J."/>
            <person name="Peng Y."/>
            <person name="Rokas A."/>
            <person name="Rosa C.A."/>
            <person name="Scheuner C."/>
            <person name="Sibirny A.A."/>
            <person name="Slot J.C."/>
            <person name="Stielow J.B."/>
            <person name="Sun H."/>
            <person name="Kurtzman C.P."/>
            <person name="Blackwell M."/>
            <person name="Grigoriev I.V."/>
            <person name="Jeffries T.W."/>
        </authorList>
    </citation>
    <scope>NUCLEOTIDE SEQUENCE [LARGE SCALE GENOMIC DNA]</scope>
    <source>
        <strain evidence="3 4">NRRL YB-4993</strain>
    </source>
</reference>
<dbReference type="AlphaFoldDB" id="A0A1A0HEM5"/>
<keyword evidence="2" id="KW-0812">Transmembrane</keyword>
<dbReference type="GeneID" id="30027552"/>
<keyword evidence="2" id="KW-1133">Transmembrane helix</keyword>
<evidence type="ECO:0000313" key="4">
    <source>
        <dbReference type="Proteomes" id="UP000092555"/>
    </source>
</evidence>
<accession>A0A1A0HEM5</accession>
<comment type="caution">
    <text evidence="3">The sequence shown here is derived from an EMBL/GenBank/DDBJ whole genome shotgun (WGS) entry which is preliminary data.</text>
</comment>
<dbReference type="RefSeq" id="XP_018712859.1">
    <property type="nucleotide sequence ID" value="XM_018854576.1"/>
</dbReference>
<dbReference type="Proteomes" id="UP000092555">
    <property type="component" value="Unassembled WGS sequence"/>
</dbReference>
<keyword evidence="4" id="KW-1185">Reference proteome</keyword>
<keyword evidence="2" id="KW-0472">Membrane</keyword>